<dbReference type="InterPro" id="IPR027417">
    <property type="entry name" value="P-loop_NTPase"/>
</dbReference>
<dbReference type="InterPro" id="IPR056884">
    <property type="entry name" value="NPHP3-like_N"/>
</dbReference>
<dbReference type="PANTHER" id="PTHR10039:SF17">
    <property type="entry name" value="FUNGAL STAND N-TERMINAL GOODBYE DOMAIN-CONTAINING PROTEIN-RELATED"/>
    <property type="match status" value="1"/>
</dbReference>
<dbReference type="InterPro" id="IPR007111">
    <property type="entry name" value="NACHT_NTPase"/>
</dbReference>
<evidence type="ECO:0000313" key="3">
    <source>
        <dbReference type="EMBL" id="KAJ3482356.1"/>
    </source>
</evidence>
<dbReference type="Gene3D" id="3.40.50.300">
    <property type="entry name" value="P-loop containing nucleotide triphosphate hydrolases"/>
    <property type="match status" value="1"/>
</dbReference>
<dbReference type="Proteomes" id="UP001212997">
    <property type="component" value="Unassembled WGS sequence"/>
</dbReference>
<dbReference type="Gene3D" id="1.20.930.20">
    <property type="entry name" value="Adaptor protein Cbl, N-terminal domain"/>
    <property type="match status" value="1"/>
</dbReference>
<dbReference type="CDD" id="cd21037">
    <property type="entry name" value="MLKL_NTD"/>
    <property type="match status" value="1"/>
</dbReference>
<keyword evidence="1" id="KW-0677">Repeat</keyword>
<sequence length="734" mass="81972">MKLLDKVRKKLKPSEATRQTAMDGLITTLKLLETLFDGIPAIGDLPKAAVSTAIQLLEQVEAAKGNAEVLNRLKQDIVTLAEGLFRPLKESGLDPSEYPAGLLEEIVDLTNRLNSICEEILRKSRRNPLARFMSASKDEGDIIEFKDKINDAIRSFNTVGIVRIQLGTAQLRAQGMQMQTQVMQIQAQTVQIQDNQETAKIRELVDKLPRAKTAGWNAGRTNAPVSCFEGTRVDVLQTITKWIDGDVSTTPRVFWLNGLAGIGKSTIARTIAERAYTRGILGGSFFFSRNDNELNNVNFLFSTLAHQLAQFHPGYLASVASALDQDIDLGYKDTATQFKSLFLDPILRSDHKPTVLLLVLDALDEALPEDSVKRILQLLLAVDVPFALRVFLTSRPEAHIRLVFDNDTHHSHCVLHNIEDSIVEGDIRRFLEFKLPAIPKELGISVPNWPSASDLDAVVAKSGRLFIFASTVIRFVGDNRIPDPRGRLTRLLHSQAALGPSTYKQLDQLYLHVLQSAVDGVDDVEQINCLRATLAAIVLFRNPIPLAALAALIGHDPDQVLLSLYNLHSIILVPSTIQDTPKIYHLSFPDFITNSSRCSDEKFYVDIQSQETSLLLQCLGIMMKLLHFNMGSFDMGPYRVRQFDRRGNPIIKAMLNKDMSQSALIVPELEYACQFWCSHLLKIVDATPQVLAQLKIFSFEHLLFWMEAMSLLGLIESARVAIKDAHQWATVKKI</sequence>
<evidence type="ECO:0000259" key="2">
    <source>
        <dbReference type="PROSITE" id="PS50837"/>
    </source>
</evidence>
<evidence type="ECO:0000256" key="1">
    <source>
        <dbReference type="ARBA" id="ARBA00022737"/>
    </source>
</evidence>
<organism evidence="3 4">
    <name type="scientific">Meripilus lineatus</name>
    <dbReference type="NCBI Taxonomy" id="2056292"/>
    <lineage>
        <taxon>Eukaryota</taxon>
        <taxon>Fungi</taxon>
        <taxon>Dikarya</taxon>
        <taxon>Basidiomycota</taxon>
        <taxon>Agaricomycotina</taxon>
        <taxon>Agaricomycetes</taxon>
        <taxon>Polyporales</taxon>
        <taxon>Meripilaceae</taxon>
        <taxon>Meripilus</taxon>
    </lineage>
</organism>
<protein>
    <recommendedName>
        <fullName evidence="2">NACHT domain-containing protein</fullName>
    </recommendedName>
</protein>
<accession>A0AAD5UZV5</accession>
<name>A0AAD5UZV5_9APHY</name>
<proteinExistence type="predicted"/>
<dbReference type="AlphaFoldDB" id="A0AAD5UZV5"/>
<evidence type="ECO:0000313" key="4">
    <source>
        <dbReference type="Proteomes" id="UP001212997"/>
    </source>
</evidence>
<dbReference type="PROSITE" id="PS50837">
    <property type="entry name" value="NACHT"/>
    <property type="match status" value="1"/>
</dbReference>
<dbReference type="Pfam" id="PF24883">
    <property type="entry name" value="NPHP3_N"/>
    <property type="match status" value="1"/>
</dbReference>
<dbReference type="GO" id="GO:0007166">
    <property type="term" value="P:cell surface receptor signaling pathway"/>
    <property type="evidence" value="ECO:0007669"/>
    <property type="project" value="InterPro"/>
</dbReference>
<dbReference type="SUPFAM" id="SSF52540">
    <property type="entry name" value="P-loop containing nucleoside triphosphate hydrolases"/>
    <property type="match status" value="1"/>
</dbReference>
<dbReference type="InterPro" id="IPR059179">
    <property type="entry name" value="MLKL-like_MCAfunc"/>
</dbReference>
<dbReference type="EMBL" id="JANAWD010000277">
    <property type="protein sequence ID" value="KAJ3482356.1"/>
    <property type="molecule type" value="Genomic_DNA"/>
</dbReference>
<feature type="domain" description="NACHT" evidence="2">
    <location>
        <begin position="252"/>
        <end position="398"/>
    </location>
</feature>
<comment type="caution">
    <text evidence="3">The sequence shown here is derived from an EMBL/GenBank/DDBJ whole genome shotgun (WGS) entry which is preliminary data.</text>
</comment>
<dbReference type="InterPro" id="IPR036537">
    <property type="entry name" value="Adaptor_Cbl_N_dom_sf"/>
</dbReference>
<gene>
    <name evidence="3" type="ORF">NLI96_g7038</name>
</gene>
<keyword evidence="4" id="KW-1185">Reference proteome</keyword>
<reference evidence="3" key="1">
    <citation type="submission" date="2022-07" db="EMBL/GenBank/DDBJ databases">
        <title>Genome Sequence of Physisporinus lineatus.</title>
        <authorList>
            <person name="Buettner E."/>
        </authorList>
    </citation>
    <scope>NUCLEOTIDE SEQUENCE</scope>
    <source>
        <strain evidence="3">VT162</strain>
    </source>
</reference>
<dbReference type="PANTHER" id="PTHR10039">
    <property type="entry name" value="AMELOGENIN"/>
    <property type="match status" value="1"/>
</dbReference>